<proteinExistence type="predicted"/>
<dbReference type="EMBL" id="JBBNAE010000001">
    <property type="protein sequence ID" value="KAK9154983.1"/>
    <property type="molecule type" value="Genomic_DNA"/>
</dbReference>
<protein>
    <submittedName>
        <fullName evidence="1">Uncharacterized protein</fullName>
    </submittedName>
</protein>
<reference evidence="1 2" key="1">
    <citation type="submission" date="2024-01" db="EMBL/GenBank/DDBJ databases">
        <title>Genome assemblies of Stephania.</title>
        <authorList>
            <person name="Yang L."/>
        </authorList>
    </citation>
    <scope>NUCLEOTIDE SEQUENCE [LARGE SCALE GENOMIC DNA]</scope>
    <source>
        <strain evidence="1">QJT</strain>
        <tissue evidence="1">Leaf</tissue>
    </source>
</reference>
<sequence>MNINTKIGDAPKGSKRAAGSHAIKFISVKYHLLFCNFNYLYIEAMQKYD</sequence>
<dbReference type="Proteomes" id="UP001417504">
    <property type="component" value="Unassembled WGS sequence"/>
</dbReference>
<gene>
    <name evidence="1" type="ORF">Sjap_002463</name>
</gene>
<comment type="caution">
    <text evidence="1">The sequence shown here is derived from an EMBL/GenBank/DDBJ whole genome shotgun (WGS) entry which is preliminary data.</text>
</comment>
<name>A0AAP0KNI1_9MAGN</name>
<keyword evidence="2" id="KW-1185">Reference proteome</keyword>
<accession>A0AAP0KNI1</accession>
<evidence type="ECO:0000313" key="2">
    <source>
        <dbReference type="Proteomes" id="UP001417504"/>
    </source>
</evidence>
<evidence type="ECO:0000313" key="1">
    <source>
        <dbReference type="EMBL" id="KAK9154983.1"/>
    </source>
</evidence>
<dbReference type="AlphaFoldDB" id="A0AAP0KNI1"/>
<organism evidence="1 2">
    <name type="scientific">Stephania japonica</name>
    <dbReference type="NCBI Taxonomy" id="461633"/>
    <lineage>
        <taxon>Eukaryota</taxon>
        <taxon>Viridiplantae</taxon>
        <taxon>Streptophyta</taxon>
        <taxon>Embryophyta</taxon>
        <taxon>Tracheophyta</taxon>
        <taxon>Spermatophyta</taxon>
        <taxon>Magnoliopsida</taxon>
        <taxon>Ranunculales</taxon>
        <taxon>Menispermaceae</taxon>
        <taxon>Menispermoideae</taxon>
        <taxon>Cissampelideae</taxon>
        <taxon>Stephania</taxon>
    </lineage>
</organism>